<evidence type="ECO:0000313" key="3">
    <source>
        <dbReference type="Proteomes" id="UP001153714"/>
    </source>
</evidence>
<reference evidence="2" key="2">
    <citation type="submission" date="2022-10" db="EMBL/GenBank/DDBJ databases">
        <authorList>
            <consortium name="ENA_rothamsted_submissions"/>
            <consortium name="culmorum"/>
            <person name="King R."/>
        </authorList>
    </citation>
    <scope>NUCLEOTIDE SEQUENCE</scope>
</reference>
<proteinExistence type="predicted"/>
<dbReference type="OrthoDB" id="7230779at2759"/>
<dbReference type="InterPro" id="IPR031734">
    <property type="entry name" value="MBF2"/>
</dbReference>
<dbReference type="AlphaFoldDB" id="A0A9N9WHZ0"/>
<gene>
    <name evidence="2" type="ORF">DIATSA_LOCUS10022</name>
</gene>
<dbReference type="Proteomes" id="UP001153714">
    <property type="component" value="Chromosome 4"/>
</dbReference>
<dbReference type="Pfam" id="PF15868">
    <property type="entry name" value="MBF2"/>
    <property type="match status" value="1"/>
</dbReference>
<dbReference type="EMBL" id="OU893335">
    <property type="protein sequence ID" value="CAG9792500.1"/>
    <property type="molecule type" value="Genomic_DNA"/>
</dbReference>
<reference evidence="2" key="1">
    <citation type="submission" date="2021-12" db="EMBL/GenBank/DDBJ databases">
        <authorList>
            <person name="King R."/>
        </authorList>
    </citation>
    <scope>NUCLEOTIDE SEQUENCE</scope>
</reference>
<feature type="signal peptide" evidence="1">
    <location>
        <begin position="1"/>
        <end position="17"/>
    </location>
</feature>
<keyword evidence="1" id="KW-0732">Signal</keyword>
<protein>
    <submittedName>
        <fullName evidence="2">Uncharacterized protein</fullName>
    </submittedName>
</protein>
<keyword evidence="3" id="KW-1185">Reference proteome</keyword>
<sequence>MWRLVFLFAFYIKIVESNDLRVGYIQHNSREIFNEVREGSAALFWRRYEDVTINVPSNVLISAIYVTDLTDDKHGQASITNGGIGMNSVTINLRTTSLVRGYSFKVEVFADPPGYYNNGKANYYEPTPIYGRKY</sequence>
<accession>A0A9N9WHZ0</accession>
<name>A0A9N9WHZ0_9NEOP</name>
<evidence type="ECO:0000313" key="2">
    <source>
        <dbReference type="EMBL" id="CAG9792500.1"/>
    </source>
</evidence>
<feature type="chain" id="PRO_5040184513" evidence="1">
    <location>
        <begin position="18"/>
        <end position="134"/>
    </location>
</feature>
<evidence type="ECO:0000256" key="1">
    <source>
        <dbReference type="SAM" id="SignalP"/>
    </source>
</evidence>
<organism evidence="2 3">
    <name type="scientific">Diatraea saccharalis</name>
    <name type="common">sugarcane borer</name>
    <dbReference type="NCBI Taxonomy" id="40085"/>
    <lineage>
        <taxon>Eukaryota</taxon>
        <taxon>Metazoa</taxon>
        <taxon>Ecdysozoa</taxon>
        <taxon>Arthropoda</taxon>
        <taxon>Hexapoda</taxon>
        <taxon>Insecta</taxon>
        <taxon>Pterygota</taxon>
        <taxon>Neoptera</taxon>
        <taxon>Endopterygota</taxon>
        <taxon>Lepidoptera</taxon>
        <taxon>Glossata</taxon>
        <taxon>Ditrysia</taxon>
        <taxon>Pyraloidea</taxon>
        <taxon>Crambidae</taxon>
        <taxon>Crambinae</taxon>
        <taxon>Diatraea</taxon>
    </lineage>
</organism>